<evidence type="ECO:0000313" key="5">
    <source>
        <dbReference type="Proteomes" id="UP000054771"/>
    </source>
</evidence>
<dbReference type="OrthoDB" id="426386at2759"/>
<keyword evidence="5" id="KW-1185">Reference proteome</keyword>
<feature type="compositionally biased region" description="Basic and acidic residues" evidence="2">
    <location>
        <begin position="251"/>
        <end position="269"/>
    </location>
</feature>
<dbReference type="PANTHER" id="PTHR13194">
    <property type="entry name" value="COMPLEX I INTERMEDIATE-ASSOCIATED PROTEIN 30"/>
    <property type="match status" value="1"/>
</dbReference>
<dbReference type="EMBL" id="CDMC01000003">
    <property type="protein sequence ID" value="CEL03371.1"/>
    <property type="molecule type" value="Genomic_DNA"/>
</dbReference>
<name>A0A0U5FV78_ASPCI</name>
<dbReference type="PANTHER" id="PTHR13194:SF19">
    <property type="entry name" value="NAD(P)-BINDING ROSSMANN-FOLD SUPERFAMILY PROTEIN"/>
    <property type="match status" value="1"/>
</dbReference>
<dbReference type="InterPro" id="IPR013857">
    <property type="entry name" value="NADH-UbQ_OxRdtase-assoc_prot30"/>
</dbReference>
<dbReference type="SUPFAM" id="SSF49785">
    <property type="entry name" value="Galactose-binding domain-like"/>
    <property type="match status" value="1"/>
</dbReference>
<comment type="similarity">
    <text evidence="1">Belongs to the CIA30 family.</text>
</comment>
<proteinExistence type="inferred from homology"/>
<dbReference type="OMA" id="IMVRSFF"/>
<dbReference type="InterPro" id="IPR008979">
    <property type="entry name" value="Galactose-bd-like_sf"/>
</dbReference>
<accession>A0A0U5FV78</accession>
<dbReference type="GO" id="GO:0051082">
    <property type="term" value="F:unfolded protein binding"/>
    <property type="evidence" value="ECO:0007669"/>
    <property type="project" value="TreeGrafter"/>
</dbReference>
<evidence type="ECO:0000256" key="1">
    <source>
        <dbReference type="ARBA" id="ARBA00007884"/>
    </source>
</evidence>
<dbReference type="InterPro" id="IPR039131">
    <property type="entry name" value="NDUFAF1"/>
</dbReference>
<dbReference type="Pfam" id="PF08547">
    <property type="entry name" value="CIA30"/>
    <property type="match status" value="1"/>
</dbReference>
<organism evidence="4 5">
    <name type="scientific">Aspergillus calidoustus</name>
    <dbReference type="NCBI Taxonomy" id="454130"/>
    <lineage>
        <taxon>Eukaryota</taxon>
        <taxon>Fungi</taxon>
        <taxon>Dikarya</taxon>
        <taxon>Ascomycota</taxon>
        <taxon>Pezizomycotina</taxon>
        <taxon>Eurotiomycetes</taxon>
        <taxon>Eurotiomycetidae</taxon>
        <taxon>Eurotiales</taxon>
        <taxon>Aspergillaceae</taxon>
        <taxon>Aspergillus</taxon>
        <taxon>Aspergillus subgen. Nidulantes</taxon>
    </lineage>
</organism>
<gene>
    <name evidence="4" type="ORF">ASPCAL04526</name>
</gene>
<evidence type="ECO:0000256" key="2">
    <source>
        <dbReference type="SAM" id="MobiDB-lite"/>
    </source>
</evidence>
<feature type="region of interest" description="Disordered" evidence="2">
    <location>
        <begin position="250"/>
        <end position="269"/>
    </location>
</feature>
<evidence type="ECO:0000313" key="4">
    <source>
        <dbReference type="EMBL" id="CEL03371.1"/>
    </source>
</evidence>
<dbReference type="Proteomes" id="UP000054771">
    <property type="component" value="Unassembled WGS sequence"/>
</dbReference>
<reference evidence="5" key="1">
    <citation type="journal article" date="2016" name="Genome Announc.">
        <title>Draft genome sequences of fungus Aspergillus calidoustus.</title>
        <authorList>
            <person name="Horn F."/>
            <person name="Linde J."/>
            <person name="Mattern D.J."/>
            <person name="Walther G."/>
            <person name="Guthke R."/>
            <person name="Scherlach K."/>
            <person name="Martin K."/>
            <person name="Brakhage A.A."/>
            <person name="Petzke L."/>
            <person name="Valiante V."/>
        </authorList>
    </citation>
    <scope>NUCLEOTIDE SEQUENCE [LARGE SCALE GENOMIC DNA]</scope>
    <source>
        <strain evidence="5">SF006504</strain>
    </source>
</reference>
<feature type="compositionally biased region" description="Basic and acidic residues" evidence="2">
    <location>
        <begin position="45"/>
        <end position="54"/>
    </location>
</feature>
<evidence type="ECO:0000259" key="3">
    <source>
        <dbReference type="Pfam" id="PF08547"/>
    </source>
</evidence>
<dbReference type="GO" id="GO:0010257">
    <property type="term" value="P:NADH dehydrogenase complex assembly"/>
    <property type="evidence" value="ECO:0007669"/>
    <property type="project" value="TreeGrafter"/>
</dbReference>
<dbReference type="STRING" id="454130.A0A0U5FV78"/>
<sequence>MWSATSEKYLFGGPIPWDTQSFHAVDDRVRGGCSHSTLAPRRPKHTGDSHKDGNIAHFSGTLDTTTLGGAGFASQQTHGDLHWDLSDYDGIVLKVRPGGGARSAIGEGEVKKYTLLLKDSILEKRPDGRERSAVSWEVDFRTEMPAHSEGATIRHYFKWSDFRATYRGRDCPDDERKRLDIAVIKRIGFMVRSFFKEQSGDFSLYIESVAAYRKGEEYPYRDEPRYTSMGYKLGDETPESALNEKMPTRKRVQEMRYRDSPEDDTRTGDDGFVEDLRVTYLDPAESWSSWRYYLCGCI</sequence>
<feature type="domain" description="NADH:ubiquinone oxidoreductase intermediate-associated protein 30" evidence="3">
    <location>
        <begin position="18"/>
        <end position="206"/>
    </location>
</feature>
<protein>
    <recommendedName>
        <fullName evidence="3">NADH:ubiquinone oxidoreductase intermediate-associated protein 30 domain-containing protein</fullName>
    </recommendedName>
</protein>
<feature type="region of interest" description="Disordered" evidence="2">
    <location>
        <begin position="32"/>
        <end position="55"/>
    </location>
</feature>
<dbReference type="AlphaFoldDB" id="A0A0U5FV78"/>